<sequence>MKSIYFFAVPLFVAGLLASCGDDSEVIVPSKPELETTTDTIRIEYGQTLDLNTLFSIKDAGNATLSYEIESQPSYAVNDSVLTTLDVYSVSGTTLTSKAVRVPDVVNKTNKRHVNEGKLKVSLTGGPEGTEQSVSATIIQTNKPALVPVIKLIPSPSYQAGPEGELNLLEVKTKKRAASFFTTQFEISPIDFDESDIAIVAKTGSTYIFAPNPDDENGYGTWHAGALDSPVGTEDYIVAYHRLTTTATQALAKPATATDVARLYIDVIYVAADIIVGIELNTAAIGIKSGASFWRNNANGRQVPPGFVLLLLNDDTTRAWASSTDSNITLMGGNFDEYLEGRTNQDSDHPGWWSHVALKLNSPLPEVDTPLKFDITVKEHFLEEGWTVTVETTRLEANPES</sequence>
<evidence type="ECO:0000313" key="1">
    <source>
        <dbReference type="EMBL" id="KAA6331510.1"/>
    </source>
</evidence>
<comment type="caution">
    <text evidence="1">The sequence shown here is derived from an EMBL/GenBank/DDBJ whole genome shotgun (WGS) entry which is preliminary data.</text>
</comment>
<dbReference type="AlphaFoldDB" id="A0A5J4RE85"/>
<dbReference type="PROSITE" id="PS51257">
    <property type="entry name" value="PROKAR_LIPOPROTEIN"/>
    <property type="match status" value="1"/>
</dbReference>
<organism evidence="1">
    <name type="scientific">termite gut metagenome</name>
    <dbReference type="NCBI Taxonomy" id="433724"/>
    <lineage>
        <taxon>unclassified sequences</taxon>
        <taxon>metagenomes</taxon>
        <taxon>organismal metagenomes</taxon>
    </lineage>
</organism>
<protein>
    <submittedName>
        <fullName evidence="1">Uncharacterized protein</fullName>
    </submittedName>
</protein>
<dbReference type="EMBL" id="SNRY01001363">
    <property type="protein sequence ID" value="KAA6331510.1"/>
    <property type="molecule type" value="Genomic_DNA"/>
</dbReference>
<gene>
    <name evidence="1" type="ORF">EZS27_019886</name>
</gene>
<proteinExistence type="predicted"/>
<name>A0A5J4RE85_9ZZZZ</name>
<reference evidence="1" key="1">
    <citation type="submission" date="2019-03" db="EMBL/GenBank/DDBJ databases">
        <title>Single cell metagenomics reveals metabolic interactions within the superorganism composed of flagellate Streblomastix strix and complex community of Bacteroidetes bacteria on its surface.</title>
        <authorList>
            <person name="Treitli S.C."/>
            <person name="Kolisko M."/>
            <person name="Husnik F."/>
            <person name="Keeling P."/>
            <person name="Hampl V."/>
        </authorList>
    </citation>
    <scope>NUCLEOTIDE SEQUENCE</scope>
    <source>
        <strain evidence="1">STM</strain>
    </source>
</reference>
<accession>A0A5J4RE85</accession>